<gene>
    <name evidence="3" type="ORF">SELMODRAFT_107342</name>
</gene>
<dbReference type="GO" id="GO:0019430">
    <property type="term" value="P:removal of superoxide radicals"/>
    <property type="evidence" value="ECO:0000318"/>
    <property type="project" value="GO_Central"/>
</dbReference>
<dbReference type="HOGENOM" id="CLU_056632_4_1_1"/>
<dbReference type="eggNOG" id="KOG0441">
    <property type="taxonomic scope" value="Eukaryota"/>
</dbReference>
<dbReference type="Gene3D" id="2.60.40.200">
    <property type="entry name" value="Superoxide dismutase, copper/zinc binding domain"/>
    <property type="match status" value="1"/>
</dbReference>
<accession>D8S3J6</accession>
<sequence>MHALIGAAEPTPVKAIALLQEAGNSNVTGVVYFTQNATGSHTALHGIIQGLKPGLHGLHIHTSGDLSSGCNVLGTHYNPLNRRHNDNVNIDRHAGDLGNIQAAANGRNFSIPLRGANSILGRSIVVHDHADDLGRSEYERFYISGNAGGPVACGNSFLVPR</sequence>
<dbReference type="KEGG" id="smo:SELMODRAFT_107342"/>
<keyword evidence="4" id="KW-1185">Reference proteome</keyword>
<dbReference type="PANTHER" id="PTHR10003">
    <property type="entry name" value="SUPEROXIDE DISMUTASE CU-ZN -RELATED"/>
    <property type="match status" value="1"/>
</dbReference>
<dbReference type="SUPFAM" id="SSF49329">
    <property type="entry name" value="Cu,Zn superoxide dismutase-like"/>
    <property type="match status" value="1"/>
</dbReference>
<evidence type="ECO:0000259" key="2">
    <source>
        <dbReference type="Pfam" id="PF00080"/>
    </source>
</evidence>
<dbReference type="Proteomes" id="UP000001514">
    <property type="component" value="Unassembled WGS sequence"/>
</dbReference>
<dbReference type="CDD" id="cd00305">
    <property type="entry name" value="Cu-Zn_Superoxide_Dismutase"/>
    <property type="match status" value="1"/>
</dbReference>
<dbReference type="InterPro" id="IPR036423">
    <property type="entry name" value="SOD-like_Cu/Zn_dom_sf"/>
</dbReference>
<dbReference type="Gramene" id="EFJ21114">
    <property type="protein sequence ID" value="EFJ21114"/>
    <property type="gene ID" value="SELMODRAFT_107342"/>
</dbReference>
<organism evidence="4">
    <name type="scientific">Selaginella moellendorffii</name>
    <name type="common">Spikemoss</name>
    <dbReference type="NCBI Taxonomy" id="88036"/>
    <lineage>
        <taxon>Eukaryota</taxon>
        <taxon>Viridiplantae</taxon>
        <taxon>Streptophyta</taxon>
        <taxon>Embryophyta</taxon>
        <taxon>Tracheophyta</taxon>
        <taxon>Lycopodiopsida</taxon>
        <taxon>Selaginellales</taxon>
        <taxon>Selaginellaceae</taxon>
        <taxon>Selaginella</taxon>
    </lineage>
</organism>
<reference evidence="3 4" key="1">
    <citation type="journal article" date="2011" name="Science">
        <title>The Selaginella genome identifies genetic changes associated with the evolution of vascular plants.</title>
        <authorList>
            <person name="Banks J.A."/>
            <person name="Nishiyama T."/>
            <person name="Hasebe M."/>
            <person name="Bowman J.L."/>
            <person name="Gribskov M."/>
            <person name="dePamphilis C."/>
            <person name="Albert V.A."/>
            <person name="Aono N."/>
            <person name="Aoyama T."/>
            <person name="Ambrose B.A."/>
            <person name="Ashton N.W."/>
            <person name="Axtell M.J."/>
            <person name="Barker E."/>
            <person name="Barker M.S."/>
            <person name="Bennetzen J.L."/>
            <person name="Bonawitz N.D."/>
            <person name="Chapple C."/>
            <person name="Cheng C."/>
            <person name="Correa L.G."/>
            <person name="Dacre M."/>
            <person name="DeBarry J."/>
            <person name="Dreyer I."/>
            <person name="Elias M."/>
            <person name="Engstrom E.M."/>
            <person name="Estelle M."/>
            <person name="Feng L."/>
            <person name="Finet C."/>
            <person name="Floyd S.K."/>
            <person name="Frommer W.B."/>
            <person name="Fujita T."/>
            <person name="Gramzow L."/>
            <person name="Gutensohn M."/>
            <person name="Harholt J."/>
            <person name="Hattori M."/>
            <person name="Heyl A."/>
            <person name="Hirai T."/>
            <person name="Hiwatashi Y."/>
            <person name="Ishikawa M."/>
            <person name="Iwata M."/>
            <person name="Karol K.G."/>
            <person name="Koehler B."/>
            <person name="Kolukisaoglu U."/>
            <person name="Kubo M."/>
            <person name="Kurata T."/>
            <person name="Lalonde S."/>
            <person name="Li K."/>
            <person name="Li Y."/>
            <person name="Litt A."/>
            <person name="Lyons E."/>
            <person name="Manning G."/>
            <person name="Maruyama T."/>
            <person name="Michael T.P."/>
            <person name="Mikami K."/>
            <person name="Miyazaki S."/>
            <person name="Morinaga S."/>
            <person name="Murata T."/>
            <person name="Mueller-Roeber B."/>
            <person name="Nelson D.R."/>
            <person name="Obara M."/>
            <person name="Oguri Y."/>
            <person name="Olmstead R.G."/>
            <person name="Onodera N."/>
            <person name="Petersen B.L."/>
            <person name="Pils B."/>
            <person name="Prigge M."/>
            <person name="Rensing S.A."/>
            <person name="Riano-Pachon D.M."/>
            <person name="Roberts A.W."/>
            <person name="Sato Y."/>
            <person name="Scheller H.V."/>
            <person name="Schulz B."/>
            <person name="Schulz C."/>
            <person name="Shakirov E.V."/>
            <person name="Shibagaki N."/>
            <person name="Shinohara N."/>
            <person name="Shippen D.E."/>
            <person name="Soerensen I."/>
            <person name="Sotooka R."/>
            <person name="Sugimoto N."/>
            <person name="Sugita M."/>
            <person name="Sumikawa N."/>
            <person name="Tanurdzic M."/>
            <person name="Theissen G."/>
            <person name="Ulvskov P."/>
            <person name="Wakazuki S."/>
            <person name="Weng J.K."/>
            <person name="Willats W.W."/>
            <person name="Wipf D."/>
            <person name="Wolf P.G."/>
            <person name="Yang L."/>
            <person name="Zimmer A.D."/>
            <person name="Zhu Q."/>
            <person name="Mitros T."/>
            <person name="Hellsten U."/>
            <person name="Loque D."/>
            <person name="Otillar R."/>
            <person name="Salamov A."/>
            <person name="Schmutz J."/>
            <person name="Shapiro H."/>
            <person name="Lindquist E."/>
            <person name="Lucas S."/>
            <person name="Rokhsar D."/>
            <person name="Grigoriev I.V."/>
        </authorList>
    </citation>
    <scope>NUCLEOTIDE SEQUENCE [LARGE SCALE GENOMIC DNA]</scope>
</reference>
<evidence type="ECO:0000313" key="4">
    <source>
        <dbReference type="Proteomes" id="UP000001514"/>
    </source>
</evidence>
<dbReference type="EMBL" id="GL377600">
    <property type="protein sequence ID" value="EFJ21114.1"/>
    <property type="molecule type" value="Genomic_DNA"/>
</dbReference>
<name>D8S3J6_SELML</name>
<dbReference type="STRING" id="88036.D8S3J6"/>
<dbReference type="GO" id="GO:0005507">
    <property type="term" value="F:copper ion binding"/>
    <property type="evidence" value="ECO:0000318"/>
    <property type="project" value="GO_Central"/>
</dbReference>
<evidence type="ECO:0000256" key="1">
    <source>
        <dbReference type="ARBA" id="ARBA00023008"/>
    </source>
</evidence>
<dbReference type="InterPro" id="IPR001424">
    <property type="entry name" value="SOD_Cu_Zn_dom"/>
</dbReference>
<feature type="domain" description="Superoxide dismutase copper/zinc binding" evidence="2">
    <location>
        <begin position="27"/>
        <end position="155"/>
    </location>
</feature>
<dbReference type="AlphaFoldDB" id="D8S3J6"/>
<protein>
    <recommendedName>
        <fullName evidence="2">Superoxide dismutase copper/zinc binding domain-containing protein</fullName>
    </recommendedName>
</protein>
<dbReference type="InterPro" id="IPR024134">
    <property type="entry name" value="SOD_Cu/Zn_/chaperone"/>
</dbReference>
<proteinExistence type="predicted"/>
<evidence type="ECO:0000313" key="3">
    <source>
        <dbReference type="EMBL" id="EFJ21114.1"/>
    </source>
</evidence>
<keyword evidence="1" id="KW-0186">Copper</keyword>
<dbReference type="PRINTS" id="PR00068">
    <property type="entry name" value="CUZNDISMTASE"/>
</dbReference>
<dbReference type="GO" id="GO:0004784">
    <property type="term" value="F:superoxide dismutase activity"/>
    <property type="evidence" value="ECO:0000318"/>
    <property type="project" value="GO_Central"/>
</dbReference>
<dbReference type="Pfam" id="PF00080">
    <property type="entry name" value="Sod_Cu"/>
    <property type="match status" value="1"/>
</dbReference>
<dbReference type="InParanoid" id="D8S3J6"/>